<feature type="transmembrane region" description="Helical" evidence="6">
    <location>
        <begin position="165"/>
        <end position="194"/>
    </location>
</feature>
<reference evidence="8 9" key="1">
    <citation type="journal article" date="2024" name="Front. Microbiol.">
        <title>Novel thermophilic genera Geochorda gen. nov. and Carboxydochorda gen. nov. from the deep terrestrial subsurface reveal the ecophysiological diversity in the class Limnochordia.</title>
        <authorList>
            <person name="Karnachuk O.V."/>
            <person name="Lukina A.P."/>
            <person name="Avakyan M.R."/>
            <person name="Kadnikov V.V."/>
            <person name="Begmatov S."/>
            <person name="Beletsky A.V."/>
            <person name="Vlasova K.G."/>
            <person name="Novikov A.A."/>
            <person name="Shcherbakova V.A."/>
            <person name="Mardanov A.V."/>
            <person name="Ravin N.V."/>
        </authorList>
    </citation>
    <scope>NUCLEOTIDE SEQUENCE [LARGE SCALE GENOMIC DNA]</scope>
    <source>
        <strain evidence="8 9">L945</strain>
    </source>
</reference>
<comment type="subcellular location">
    <subcellularLocation>
        <location evidence="6">Cell membrane</location>
        <topology evidence="6">Multi-pass membrane protein</topology>
    </subcellularLocation>
    <subcellularLocation>
        <location evidence="1">Membrane</location>
        <topology evidence="1">Multi-pass membrane protein</topology>
    </subcellularLocation>
</comment>
<evidence type="ECO:0000256" key="1">
    <source>
        <dbReference type="ARBA" id="ARBA00004141"/>
    </source>
</evidence>
<accession>A0ABZ1BWZ4</accession>
<dbReference type="InterPro" id="IPR051598">
    <property type="entry name" value="TSUP/Inactive_protease-like"/>
</dbReference>
<evidence type="ECO:0000256" key="6">
    <source>
        <dbReference type="RuleBase" id="RU363041"/>
    </source>
</evidence>
<name>A0ABZ1BWZ4_9FIRM</name>
<evidence type="ECO:0000256" key="5">
    <source>
        <dbReference type="ARBA" id="ARBA00023136"/>
    </source>
</evidence>
<keyword evidence="6" id="KW-1003">Cell membrane</keyword>
<evidence type="ECO:0000313" key="9">
    <source>
        <dbReference type="Proteomes" id="UP001332192"/>
    </source>
</evidence>
<feature type="transmembrane region" description="Helical" evidence="6">
    <location>
        <begin position="71"/>
        <end position="93"/>
    </location>
</feature>
<feature type="transmembrane region" description="Helical" evidence="6">
    <location>
        <begin position="7"/>
        <end position="31"/>
    </location>
</feature>
<dbReference type="PANTHER" id="PTHR43701">
    <property type="entry name" value="MEMBRANE TRANSPORTER PROTEIN MJ0441-RELATED"/>
    <property type="match status" value="1"/>
</dbReference>
<feature type="transmembrane region" description="Helical" evidence="6">
    <location>
        <begin position="260"/>
        <end position="278"/>
    </location>
</feature>
<keyword evidence="3 6" id="KW-0812">Transmembrane</keyword>
<evidence type="ECO:0000256" key="2">
    <source>
        <dbReference type="ARBA" id="ARBA00009142"/>
    </source>
</evidence>
<organism evidence="8 9">
    <name type="scientific">Carboxydichorda subterranea</name>
    <dbReference type="NCBI Taxonomy" id="3109565"/>
    <lineage>
        <taxon>Bacteria</taxon>
        <taxon>Bacillati</taxon>
        <taxon>Bacillota</taxon>
        <taxon>Limnochordia</taxon>
        <taxon>Limnochordales</taxon>
        <taxon>Geochordaceae</taxon>
        <taxon>Carboxydichorda</taxon>
    </lineage>
</organism>
<dbReference type="InterPro" id="IPR002781">
    <property type="entry name" value="TM_pro_TauE-like"/>
</dbReference>
<dbReference type="RefSeq" id="WP_324716568.1">
    <property type="nucleotide sequence ID" value="NZ_CP141615.1"/>
</dbReference>
<evidence type="ECO:0000256" key="4">
    <source>
        <dbReference type="ARBA" id="ARBA00022989"/>
    </source>
</evidence>
<dbReference type="Proteomes" id="UP001332192">
    <property type="component" value="Chromosome"/>
</dbReference>
<feature type="transmembrane region" description="Helical" evidence="6">
    <location>
        <begin position="228"/>
        <end position="248"/>
    </location>
</feature>
<feature type="transmembrane region" description="Helical" evidence="6">
    <location>
        <begin position="37"/>
        <end position="59"/>
    </location>
</feature>
<sequence length="279" mass="28610">MLYLLPLAGLAIGLLVSVMGGGGGIFYVIILTGLFHFPVPVTASSSLATIIPTTLTAFLSHYRQGHIRLEVARWVILGAMAGTVAGSFVTAWIPEPYQKKMLGLTLLAMLVPMARRARKAQPAVTRSPAGSSDGAGESSLTGSGRGDAPGDGPSSAPSPRRHVLAIAYGLLAGIMSGMVGISGTPPVIAGLYALGLKAKEVVGTSLMVLLAIGITGVVAHSALGEVNWPIVFLLGAGTVTGAFLGPLLLSRANPAALEKVYGPFFLLLVGFFGVYMLMG</sequence>
<keyword evidence="5 6" id="KW-0472">Membrane</keyword>
<dbReference type="EMBL" id="CP141615">
    <property type="protein sequence ID" value="WRP17297.1"/>
    <property type="molecule type" value="Genomic_DNA"/>
</dbReference>
<comment type="similarity">
    <text evidence="2 6">Belongs to the 4-toluene sulfonate uptake permease (TSUP) (TC 2.A.102) family.</text>
</comment>
<gene>
    <name evidence="8" type="ORF">U7230_14635</name>
</gene>
<feature type="transmembrane region" description="Helical" evidence="6">
    <location>
        <begin position="201"/>
        <end position="222"/>
    </location>
</feature>
<dbReference type="PANTHER" id="PTHR43701:SF2">
    <property type="entry name" value="MEMBRANE TRANSPORTER PROTEIN YJNA-RELATED"/>
    <property type="match status" value="1"/>
</dbReference>
<proteinExistence type="inferred from homology"/>
<feature type="region of interest" description="Disordered" evidence="7">
    <location>
        <begin position="120"/>
        <end position="159"/>
    </location>
</feature>
<dbReference type="Pfam" id="PF01925">
    <property type="entry name" value="TauE"/>
    <property type="match status" value="1"/>
</dbReference>
<evidence type="ECO:0000313" key="8">
    <source>
        <dbReference type="EMBL" id="WRP17297.1"/>
    </source>
</evidence>
<keyword evidence="9" id="KW-1185">Reference proteome</keyword>
<evidence type="ECO:0000256" key="7">
    <source>
        <dbReference type="SAM" id="MobiDB-lite"/>
    </source>
</evidence>
<protein>
    <recommendedName>
        <fullName evidence="6">Probable membrane transporter protein</fullName>
    </recommendedName>
</protein>
<evidence type="ECO:0000256" key="3">
    <source>
        <dbReference type="ARBA" id="ARBA00022692"/>
    </source>
</evidence>
<keyword evidence="4 6" id="KW-1133">Transmembrane helix</keyword>